<dbReference type="EnsemblMetazoa" id="ADIR000363-RA">
    <property type="protein sequence ID" value="ADIR000363-PA"/>
    <property type="gene ID" value="ADIR000363"/>
</dbReference>
<evidence type="ECO:0000313" key="2">
    <source>
        <dbReference type="EnsemblMetazoa" id="ADIR000363-PA"/>
    </source>
</evidence>
<keyword evidence="3" id="KW-1185">Reference proteome</keyword>
<feature type="compositionally biased region" description="Basic residues" evidence="1">
    <location>
        <begin position="128"/>
        <end position="146"/>
    </location>
</feature>
<feature type="region of interest" description="Disordered" evidence="1">
    <location>
        <begin position="127"/>
        <end position="146"/>
    </location>
</feature>
<dbReference type="PANTHER" id="PTHR13582">
    <property type="entry name" value="M-PHASE PHOSPHOPROTEIN 6"/>
    <property type="match status" value="1"/>
</dbReference>
<accession>A0A182MYA8</accession>
<organism evidence="2 3">
    <name type="scientific">Anopheles dirus</name>
    <dbReference type="NCBI Taxonomy" id="7168"/>
    <lineage>
        <taxon>Eukaryota</taxon>
        <taxon>Metazoa</taxon>
        <taxon>Ecdysozoa</taxon>
        <taxon>Arthropoda</taxon>
        <taxon>Hexapoda</taxon>
        <taxon>Insecta</taxon>
        <taxon>Pterygota</taxon>
        <taxon>Neoptera</taxon>
        <taxon>Endopterygota</taxon>
        <taxon>Diptera</taxon>
        <taxon>Nematocera</taxon>
        <taxon>Culicoidea</taxon>
        <taxon>Culicidae</taxon>
        <taxon>Anophelinae</taxon>
        <taxon>Anopheles</taxon>
    </lineage>
</organism>
<evidence type="ECO:0008006" key="4">
    <source>
        <dbReference type="Google" id="ProtNLM"/>
    </source>
</evidence>
<evidence type="ECO:0000256" key="1">
    <source>
        <dbReference type="SAM" id="MobiDB-lite"/>
    </source>
</evidence>
<dbReference type="Pfam" id="PF10175">
    <property type="entry name" value="MPP6"/>
    <property type="match status" value="1"/>
</dbReference>
<dbReference type="Proteomes" id="UP000075884">
    <property type="component" value="Unassembled WGS sequence"/>
</dbReference>
<dbReference type="InterPro" id="IPR019324">
    <property type="entry name" value="MPP6"/>
</dbReference>
<dbReference type="PANTHER" id="PTHR13582:SF0">
    <property type="entry name" value="M-PHASE PHOSPHOPROTEIN 6"/>
    <property type="match status" value="1"/>
</dbReference>
<dbReference type="GO" id="GO:0000460">
    <property type="term" value="P:maturation of 5.8S rRNA"/>
    <property type="evidence" value="ECO:0007669"/>
    <property type="project" value="TreeGrafter"/>
</dbReference>
<protein>
    <recommendedName>
        <fullName evidence="4">M-phase phosphoprotein 6</fullName>
    </recommendedName>
</protein>
<dbReference type="VEuPathDB" id="VectorBase:ADIR000363"/>
<sequence>MNKVQLSKGILQMKFMSRTKEKLDKQADDAKGRALYASEITDKMLNETVKYIIETSYVPCENLIEGRVSYGGMNPEIERILEIESGVDVDRRERQEAARQAKMEKDVPDAEMAKFYSNVVQTINKKYDNHKKRLQHRPLVKGPKQK</sequence>
<evidence type="ECO:0000313" key="3">
    <source>
        <dbReference type="Proteomes" id="UP000075884"/>
    </source>
</evidence>
<name>A0A182MYA8_9DIPT</name>
<dbReference type="AlphaFoldDB" id="A0A182MYA8"/>
<reference evidence="2" key="2">
    <citation type="submission" date="2020-05" db="UniProtKB">
        <authorList>
            <consortium name="EnsemblMetazoa"/>
        </authorList>
    </citation>
    <scope>IDENTIFICATION</scope>
    <source>
        <strain evidence="2">WRAIR2</strain>
    </source>
</reference>
<proteinExistence type="predicted"/>
<dbReference type="STRING" id="7168.A0A182MYA8"/>
<reference evidence="3" key="1">
    <citation type="submission" date="2013-03" db="EMBL/GenBank/DDBJ databases">
        <title>The Genome Sequence of Anopheles dirus WRAIR2.</title>
        <authorList>
            <consortium name="The Broad Institute Genomics Platform"/>
            <person name="Neafsey D.E."/>
            <person name="Walton C."/>
            <person name="Walker B."/>
            <person name="Young S.K."/>
            <person name="Zeng Q."/>
            <person name="Gargeya S."/>
            <person name="Fitzgerald M."/>
            <person name="Haas B."/>
            <person name="Abouelleil A."/>
            <person name="Allen A.W."/>
            <person name="Alvarado L."/>
            <person name="Arachchi H.M."/>
            <person name="Berlin A.M."/>
            <person name="Chapman S.B."/>
            <person name="Gainer-Dewar J."/>
            <person name="Goldberg J."/>
            <person name="Griggs A."/>
            <person name="Gujja S."/>
            <person name="Hansen M."/>
            <person name="Howarth C."/>
            <person name="Imamovic A."/>
            <person name="Ireland A."/>
            <person name="Larimer J."/>
            <person name="McCowan C."/>
            <person name="Murphy C."/>
            <person name="Pearson M."/>
            <person name="Poon T.W."/>
            <person name="Priest M."/>
            <person name="Roberts A."/>
            <person name="Saif S."/>
            <person name="Shea T."/>
            <person name="Sisk P."/>
            <person name="Sykes S."/>
            <person name="Wortman J."/>
            <person name="Nusbaum C."/>
            <person name="Birren B."/>
        </authorList>
    </citation>
    <scope>NUCLEOTIDE SEQUENCE [LARGE SCALE GENOMIC DNA]</scope>
    <source>
        <strain evidence="3">WRAIR2</strain>
    </source>
</reference>